<evidence type="ECO:0000256" key="1">
    <source>
        <dbReference type="SAM" id="MobiDB-lite"/>
    </source>
</evidence>
<dbReference type="KEGG" id="cre:CHLRE_02g142727v5"/>
<accession>A0A2K3E4G0</accession>
<reference evidence="2 3" key="1">
    <citation type="journal article" date="2007" name="Science">
        <title>The Chlamydomonas genome reveals the evolution of key animal and plant functions.</title>
        <authorList>
            <person name="Merchant S.S."/>
            <person name="Prochnik S.E."/>
            <person name="Vallon O."/>
            <person name="Harris E.H."/>
            <person name="Karpowicz S.J."/>
            <person name="Witman G.B."/>
            <person name="Terry A."/>
            <person name="Salamov A."/>
            <person name="Fritz-Laylin L.K."/>
            <person name="Marechal-Drouard L."/>
            <person name="Marshall W.F."/>
            <person name="Qu L.H."/>
            <person name="Nelson D.R."/>
            <person name="Sanderfoot A.A."/>
            <person name="Spalding M.H."/>
            <person name="Kapitonov V.V."/>
            <person name="Ren Q."/>
            <person name="Ferris P."/>
            <person name="Lindquist E."/>
            <person name="Shapiro H."/>
            <person name="Lucas S.M."/>
            <person name="Grimwood J."/>
            <person name="Schmutz J."/>
            <person name="Cardol P."/>
            <person name="Cerutti H."/>
            <person name="Chanfreau G."/>
            <person name="Chen C.L."/>
            <person name="Cognat V."/>
            <person name="Croft M.T."/>
            <person name="Dent R."/>
            <person name="Dutcher S."/>
            <person name="Fernandez E."/>
            <person name="Fukuzawa H."/>
            <person name="Gonzalez-Ballester D."/>
            <person name="Gonzalez-Halphen D."/>
            <person name="Hallmann A."/>
            <person name="Hanikenne M."/>
            <person name="Hippler M."/>
            <person name="Inwood W."/>
            <person name="Jabbari K."/>
            <person name="Kalanon M."/>
            <person name="Kuras R."/>
            <person name="Lefebvre P.A."/>
            <person name="Lemaire S.D."/>
            <person name="Lobanov A.V."/>
            <person name="Lohr M."/>
            <person name="Manuell A."/>
            <person name="Meier I."/>
            <person name="Mets L."/>
            <person name="Mittag M."/>
            <person name="Mittelmeier T."/>
            <person name="Moroney J.V."/>
            <person name="Moseley J."/>
            <person name="Napoli C."/>
            <person name="Nedelcu A.M."/>
            <person name="Niyogi K."/>
            <person name="Novoselov S.V."/>
            <person name="Paulsen I.T."/>
            <person name="Pazour G."/>
            <person name="Purton S."/>
            <person name="Ral J.P."/>
            <person name="Riano-Pachon D.M."/>
            <person name="Riekhof W."/>
            <person name="Rymarquis L."/>
            <person name="Schroda M."/>
            <person name="Stern D."/>
            <person name="Umen J."/>
            <person name="Willows R."/>
            <person name="Wilson N."/>
            <person name="Zimmer S.L."/>
            <person name="Allmer J."/>
            <person name="Balk J."/>
            <person name="Bisova K."/>
            <person name="Chen C.J."/>
            <person name="Elias M."/>
            <person name="Gendler K."/>
            <person name="Hauser C."/>
            <person name="Lamb M.R."/>
            <person name="Ledford H."/>
            <person name="Long J.C."/>
            <person name="Minagawa J."/>
            <person name="Page M.D."/>
            <person name="Pan J."/>
            <person name="Pootakham W."/>
            <person name="Roje S."/>
            <person name="Rose A."/>
            <person name="Stahlberg E."/>
            <person name="Terauchi A.M."/>
            <person name="Yang P."/>
            <person name="Ball S."/>
            <person name="Bowler C."/>
            <person name="Dieckmann C.L."/>
            <person name="Gladyshev V.N."/>
            <person name="Green P."/>
            <person name="Jorgensen R."/>
            <person name="Mayfield S."/>
            <person name="Mueller-Roeber B."/>
            <person name="Rajamani S."/>
            <person name="Sayre R.T."/>
            <person name="Brokstein P."/>
            <person name="Dubchak I."/>
            <person name="Goodstein D."/>
            <person name="Hornick L."/>
            <person name="Huang Y.W."/>
            <person name="Jhaveri J."/>
            <person name="Luo Y."/>
            <person name="Martinez D."/>
            <person name="Ngau W.C."/>
            <person name="Otillar B."/>
            <person name="Poliakov A."/>
            <person name="Porter A."/>
            <person name="Szajkowski L."/>
            <person name="Werner G."/>
            <person name="Zhou K."/>
            <person name="Grigoriev I.V."/>
            <person name="Rokhsar D.S."/>
            <person name="Grossman A.R."/>
        </authorList>
    </citation>
    <scope>NUCLEOTIDE SEQUENCE [LARGE SCALE GENOMIC DNA]</scope>
    <source>
        <strain evidence="3">CC-503</strain>
    </source>
</reference>
<feature type="region of interest" description="Disordered" evidence="1">
    <location>
        <begin position="1"/>
        <end position="27"/>
    </location>
</feature>
<dbReference type="AlphaFoldDB" id="A0A2K3E4G0"/>
<name>A0A2K3E4G0_CHLRE</name>
<dbReference type="InParanoid" id="A0A2K3E4G0"/>
<dbReference type="Proteomes" id="UP000006906">
    <property type="component" value="Chromosome 2"/>
</dbReference>
<dbReference type="GeneID" id="66052585"/>
<evidence type="ECO:0000313" key="2">
    <source>
        <dbReference type="EMBL" id="PNW87679.1"/>
    </source>
</evidence>
<organism evidence="2 3">
    <name type="scientific">Chlamydomonas reinhardtii</name>
    <name type="common">Chlamydomonas smithii</name>
    <dbReference type="NCBI Taxonomy" id="3055"/>
    <lineage>
        <taxon>Eukaryota</taxon>
        <taxon>Viridiplantae</taxon>
        <taxon>Chlorophyta</taxon>
        <taxon>core chlorophytes</taxon>
        <taxon>Chlorophyceae</taxon>
        <taxon>CS clade</taxon>
        <taxon>Chlamydomonadales</taxon>
        <taxon>Chlamydomonadaceae</taxon>
        <taxon>Chlamydomonas</taxon>
    </lineage>
</organism>
<keyword evidence="3" id="KW-1185">Reference proteome</keyword>
<sequence>MTQVRSGVRSSRKSLVEHGAGDGAQPASIVQGLDESLAGAAGIQLADAAYAQAKGVGSRGW</sequence>
<dbReference type="Gramene" id="PNW87679">
    <property type="protein sequence ID" value="PNW87679"/>
    <property type="gene ID" value="CHLRE_02g142727v5"/>
</dbReference>
<protein>
    <submittedName>
        <fullName evidence="2">Uncharacterized protein</fullName>
    </submittedName>
</protein>
<evidence type="ECO:0000313" key="3">
    <source>
        <dbReference type="Proteomes" id="UP000006906"/>
    </source>
</evidence>
<dbReference type="RefSeq" id="XP_042927929.1">
    <property type="nucleotide sequence ID" value="XM_043060183.1"/>
</dbReference>
<proteinExistence type="predicted"/>
<gene>
    <name evidence="2" type="ORF">CHLRE_02g142727v5</name>
</gene>
<dbReference type="EMBL" id="CM008963">
    <property type="protein sequence ID" value="PNW87679.1"/>
    <property type="molecule type" value="Genomic_DNA"/>
</dbReference>